<dbReference type="EMBL" id="BSUK01000001">
    <property type="protein sequence ID" value="GMA25615.1"/>
    <property type="molecule type" value="Genomic_DNA"/>
</dbReference>
<reference evidence="2" key="1">
    <citation type="journal article" date="2019" name="Int. J. Syst. Evol. Microbiol.">
        <title>The Global Catalogue of Microorganisms (GCM) 10K type strain sequencing project: providing services to taxonomists for standard genome sequencing and annotation.</title>
        <authorList>
            <consortium name="The Broad Institute Genomics Platform"/>
            <consortium name="The Broad Institute Genome Sequencing Center for Infectious Disease"/>
            <person name="Wu L."/>
            <person name="Ma J."/>
        </authorList>
    </citation>
    <scope>NUCLEOTIDE SEQUENCE [LARGE SCALE GENOMIC DNA]</scope>
    <source>
        <strain evidence="2">NBRC 106348</strain>
    </source>
</reference>
<keyword evidence="2" id="KW-1185">Reference proteome</keyword>
<dbReference type="SUPFAM" id="SSF160379">
    <property type="entry name" value="SP0830-like"/>
    <property type="match status" value="1"/>
</dbReference>
<dbReference type="InterPro" id="IPR012545">
    <property type="entry name" value="DUF1697"/>
</dbReference>
<evidence type="ECO:0000313" key="2">
    <source>
        <dbReference type="Proteomes" id="UP001157091"/>
    </source>
</evidence>
<evidence type="ECO:0008006" key="3">
    <source>
        <dbReference type="Google" id="ProtNLM"/>
    </source>
</evidence>
<dbReference type="Pfam" id="PF08002">
    <property type="entry name" value="DUF1697"/>
    <property type="match status" value="1"/>
</dbReference>
<dbReference type="Proteomes" id="UP001157091">
    <property type="component" value="Unassembled WGS sequence"/>
</dbReference>
<protein>
    <recommendedName>
        <fullName evidence="3">DUF1697 domain-containing protein</fullName>
    </recommendedName>
</protein>
<organism evidence="1 2">
    <name type="scientific">Luteimicrobium album</name>
    <dbReference type="NCBI Taxonomy" id="1054550"/>
    <lineage>
        <taxon>Bacteria</taxon>
        <taxon>Bacillati</taxon>
        <taxon>Actinomycetota</taxon>
        <taxon>Actinomycetes</taxon>
        <taxon>Micrococcales</taxon>
        <taxon>Luteimicrobium</taxon>
    </lineage>
</organism>
<accession>A0ABQ6I4A1</accession>
<evidence type="ECO:0000313" key="1">
    <source>
        <dbReference type="EMBL" id="GMA25615.1"/>
    </source>
</evidence>
<gene>
    <name evidence="1" type="ORF">GCM10025864_33740</name>
</gene>
<sequence length="180" mass="19072">MSYVALFRNLNLGHPGSPTGAALVDAFGGPSVASSFQTNGTVVFDADDLAAAISQARQGLAAAGFRQSFVVRSVEDIANLLDDAPEIDPAENVYRLMASFFDATDKPQVSVPLRSPDSLVEVRGLHDSHAWSVCWKPKHTAGNVTGFLESLLKVSVTTRSAATLERLAQKYGAASNVHAD</sequence>
<dbReference type="RefSeq" id="WP_284294158.1">
    <property type="nucleotide sequence ID" value="NZ_BSUK01000001.1"/>
</dbReference>
<comment type="caution">
    <text evidence="1">The sequence shown here is derived from an EMBL/GenBank/DDBJ whole genome shotgun (WGS) entry which is preliminary data.</text>
</comment>
<proteinExistence type="predicted"/>
<name>A0ABQ6I4A1_9MICO</name>